<evidence type="ECO:0000313" key="2">
    <source>
        <dbReference type="EMBL" id="HJA90867.1"/>
    </source>
</evidence>
<dbReference type="AlphaFoldDB" id="A0A9D2KWX9"/>
<protein>
    <submittedName>
        <fullName evidence="2">ImmA/IrrE family metallo-endopeptidase</fullName>
    </submittedName>
</protein>
<organism evidence="2 3">
    <name type="scientific">Candidatus Jeotgalibaca merdavium</name>
    <dbReference type="NCBI Taxonomy" id="2838627"/>
    <lineage>
        <taxon>Bacteria</taxon>
        <taxon>Bacillati</taxon>
        <taxon>Bacillota</taxon>
        <taxon>Bacilli</taxon>
        <taxon>Lactobacillales</taxon>
        <taxon>Carnobacteriaceae</taxon>
        <taxon>Jeotgalibaca</taxon>
    </lineage>
</organism>
<feature type="domain" description="IrrE N-terminal-like" evidence="1">
    <location>
        <begin position="16"/>
        <end position="120"/>
    </location>
</feature>
<comment type="caution">
    <text evidence="2">The sequence shown here is derived from an EMBL/GenBank/DDBJ whole genome shotgun (WGS) entry which is preliminary data.</text>
</comment>
<dbReference type="Pfam" id="PF06114">
    <property type="entry name" value="Peptidase_M78"/>
    <property type="match status" value="1"/>
</dbReference>
<name>A0A9D2KWX9_9LACT</name>
<dbReference type="Proteomes" id="UP000886856">
    <property type="component" value="Unassembled WGS sequence"/>
</dbReference>
<proteinExistence type="predicted"/>
<reference evidence="2" key="2">
    <citation type="submission" date="2021-04" db="EMBL/GenBank/DDBJ databases">
        <authorList>
            <person name="Gilroy R."/>
        </authorList>
    </citation>
    <scope>NUCLEOTIDE SEQUENCE</scope>
    <source>
        <strain evidence="2">CHK171-505</strain>
    </source>
</reference>
<evidence type="ECO:0000313" key="3">
    <source>
        <dbReference type="Proteomes" id="UP000886856"/>
    </source>
</evidence>
<dbReference type="InterPro" id="IPR010359">
    <property type="entry name" value="IrrE_HExxH"/>
</dbReference>
<reference evidence="2" key="1">
    <citation type="journal article" date="2021" name="PeerJ">
        <title>Extensive microbial diversity within the chicken gut microbiome revealed by metagenomics and culture.</title>
        <authorList>
            <person name="Gilroy R."/>
            <person name="Ravi A."/>
            <person name="Getino M."/>
            <person name="Pursley I."/>
            <person name="Horton D.L."/>
            <person name="Alikhan N.F."/>
            <person name="Baker D."/>
            <person name="Gharbi K."/>
            <person name="Hall N."/>
            <person name="Watson M."/>
            <person name="Adriaenssens E.M."/>
            <person name="Foster-Nyarko E."/>
            <person name="Jarju S."/>
            <person name="Secka A."/>
            <person name="Antonio M."/>
            <person name="Oren A."/>
            <person name="Chaudhuri R.R."/>
            <person name="La Ragione R."/>
            <person name="Hildebrand F."/>
            <person name="Pallen M.J."/>
        </authorList>
    </citation>
    <scope>NUCLEOTIDE SEQUENCE</scope>
    <source>
        <strain evidence="2">CHK171-505</strain>
    </source>
</reference>
<accession>A0A9D2KWX9</accession>
<sequence>MNNYELLLSKISDELPVIELPLNEHGVEGNYYNGMIFIDSSLPSNRKREILSEEYGHFKTSSGIIINYNHAESRKQELVARKYSIEMIVTLDDLIECYENKLTTAYECAEYLDISIDLFQDALSHYLSKYGTNHTYKDKFFVFSDESVKIFEKK</sequence>
<evidence type="ECO:0000259" key="1">
    <source>
        <dbReference type="Pfam" id="PF06114"/>
    </source>
</evidence>
<gene>
    <name evidence="2" type="ORF">H9948_08775</name>
</gene>
<dbReference type="EMBL" id="DWYW01000200">
    <property type="protein sequence ID" value="HJA90867.1"/>
    <property type="molecule type" value="Genomic_DNA"/>
</dbReference>